<feature type="compositionally biased region" description="Polar residues" evidence="1">
    <location>
        <begin position="1"/>
        <end position="11"/>
    </location>
</feature>
<dbReference type="EMBL" id="JACAZE010000028">
    <property type="protein sequence ID" value="KAF7289670.1"/>
    <property type="molecule type" value="Genomic_DNA"/>
</dbReference>
<sequence>MDSELSPTSISYLEDMRLGGSANNDAKENSSDSEPARDHSASLLSEYLTFGFYGELGTILVPLTVSGAEDLQHLAQARLKSALSEQRVLNIRLHDAEQYLALFKAEEEMIQRRIDTAARDVARVKEMLEAAGLAL</sequence>
<gene>
    <name evidence="2" type="ORF">HMN09_01329600</name>
</gene>
<evidence type="ECO:0000313" key="2">
    <source>
        <dbReference type="EMBL" id="KAF7289670.1"/>
    </source>
</evidence>
<feature type="compositionally biased region" description="Basic and acidic residues" evidence="1">
    <location>
        <begin position="25"/>
        <end position="38"/>
    </location>
</feature>
<dbReference type="AlphaFoldDB" id="A0A8H6RXN6"/>
<organism evidence="2 3">
    <name type="scientific">Mycena chlorophos</name>
    <name type="common">Agaric fungus</name>
    <name type="synonym">Agaricus chlorophos</name>
    <dbReference type="NCBI Taxonomy" id="658473"/>
    <lineage>
        <taxon>Eukaryota</taxon>
        <taxon>Fungi</taxon>
        <taxon>Dikarya</taxon>
        <taxon>Basidiomycota</taxon>
        <taxon>Agaricomycotina</taxon>
        <taxon>Agaricomycetes</taxon>
        <taxon>Agaricomycetidae</taxon>
        <taxon>Agaricales</taxon>
        <taxon>Marasmiineae</taxon>
        <taxon>Mycenaceae</taxon>
        <taxon>Mycena</taxon>
    </lineage>
</organism>
<protein>
    <submittedName>
        <fullName evidence="2">Uncharacterized protein</fullName>
    </submittedName>
</protein>
<reference evidence="2" key="1">
    <citation type="submission" date="2020-05" db="EMBL/GenBank/DDBJ databases">
        <title>Mycena genomes resolve the evolution of fungal bioluminescence.</title>
        <authorList>
            <person name="Tsai I.J."/>
        </authorList>
    </citation>
    <scope>NUCLEOTIDE SEQUENCE</scope>
    <source>
        <strain evidence="2">110903Hualien_Pintung</strain>
    </source>
</reference>
<evidence type="ECO:0000256" key="1">
    <source>
        <dbReference type="SAM" id="MobiDB-lite"/>
    </source>
</evidence>
<proteinExistence type="predicted"/>
<name>A0A8H6RXN6_MYCCL</name>
<keyword evidence="3" id="KW-1185">Reference proteome</keyword>
<evidence type="ECO:0000313" key="3">
    <source>
        <dbReference type="Proteomes" id="UP000613580"/>
    </source>
</evidence>
<comment type="caution">
    <text evidence="2">The sequence shown here is derived from an EMBL/GenBank/DDBJ whole genome shotgun (WGS) entry which is preliminary data.</text>
</comment>
<dbReference type="Proteomes" id="UP000613580">
    <property type="component" value="Unassembled WGS sequence"/>
</dbReference>
<accession>A0A8H6RXN6</accession>
<feature type="region of interest" description="Disordered" evidence="1">
    <location>
        <begin position="1"/>
        <end position="38"/>
    </location>
</feature>